<evidence type="ECO:0000313" key="3">
    <source>
        <dbReference type="Proteomes" id="UP001230654"/>
    </source>
</evidence>
<feature type="signal peptide" evidence="1">
    <location>
        <begin position="1"/>
        <end position="30"/>
    </location>
</feature>
<dbReference type="Pfam" id="PF01674">
    <property type="entry name" value="Lipase_2"/>
    <property type="match status" value="1"/>
</dbReference>
<keyword evidence="3" id="KW-1185">Reference proteome</keyword>
<accession>A0ABU0NMN4</accession>
<dbReference type="PANTHER" id="PTHR32015">
    <property type="entry name" value="FASTING INDUCED LIPASE"/>
    <property type="match status" value="1"/>
</dbReference>
<proteinExistence type="predicted"/>
<evidence type="ECO:0000256" key="1">
    <source>
        <dbReference type="SAM" id="SignalP"/>
    </source>
</evidence>
<keyword evidence="2" id="KW-0378">Hydrolase</keyword>
<feature type="chain" id="PRO_5045252266" evidence="1">
    <location>
        <begin position="31"/>
        <end position="289"/>
    </location>
</feature>
<sequence>MLPWKRALRPLAALLLAAAAVTVPAAAAHADSTATASSSGWNDYRCKPSAAHPRPVVLVHGTFGNSIDNWLALAPYLTVRGYCVFSVDYGQLPGVPLFNGLGPIDKSAAQLSTFVDKVLAATGAAEADLVGHSQGGMMPRYYLKFLGGAAKVNALVGIAPDNHGTTLGGLANLLPYFPGAEDLLSAATPGLADQVAGSAFLTKLNAGGDTVAGVRYTVIATQFDEVVTPWRTQYLSGSDVHNVLLQDLCPVDLSEHVAIGLLDRIAFHEVANALDPARATATTCASVFS</sequence>
<dbReference type="RefSeq" id="WP_307162466.1">
    <property type="nucleotide sequence ID" value="NZ_JAUSWV010000002.1"/>
</dbReference>
<reference evidence="2 3" key="1">
    <citation type="submission" date="2023-07" db="EMBL/GenBank/DDBJ databases">
        <title>Comparative genomics of wheat-associated soil bacteria to identify genetic determinants of phenazine resistance.</title>
        <authorList>
            <person name="Mouncey N."/>
        </authorList>
    </citation>
    <scope>NUCLEOTIDE SEQUENCE [LARGE SCALE GENOMIC DNA]</scope>
    <source>
        <strain evidence="2 3">B2I6</strain>
    </source>
</reference>
<keyword evidence="1" id="KW-0732">Signal</keyword>
<dbReference type="Gene3D" id="3.40.50.1820">
    <property type="entry name" value="alpha/beta hydrolase"/>
    <property type="match status" value="1"/>
</dbReference>
<protein>
    <submittedName>
        <fullName evidence="2">Triacylglycerol esterase/lipase EstA (Alpha/beta hydrolase family)</fullName>
    </submittedName>
</protein>
<dbReference type="Proteomes" id="UP001230654">
    <property type="component" value="Unassembled WGS sequence"/>
</dbReference>
<comment type="caution">
    <text evidence="2">The sequence shown here is derived from an EMBL/GenBank/DDBJ whole genome shotgun (WGS) entry which is preliminary data.</text>
</comment>
<name>A0ABU0NMN4_STRRH</name>
<dbReference type="InterPro" id="IPR002918">
    <property type="entry name" value="Lipase_EstA/Esterase_EstB"/>
</dbReference>
<dbReference type="GO" id="GO:0016787">
    <property type="term" value="F:hydrolase activity"/>
    <property type="evidence" value="ECO:0007669"/>
    <property type="project" value="UniProtKB-KW"/>
</dbReference>
<dbReference type="EMBL" id="JAUSWV010000002">
    <property type="protein sequence ID" value="MDQ0580048.1"/>
    <property type="molecule type" value="Genomic_DNA"/>
</dbReference>
<evidence type="ECO:0000313" key="2">
    <source>
        <dbReference type="EMBL" id="MDQ0580048.1"/>
    </source>
</evidence>
<gene>
    <name evidence="2" type="ORF">QF030_002226</name>
</gene>
<dbReference type="InterPro" id="IPR029058">
    <property type="entry name" value="AB_hydrolase_fold"/>
</dbReference>
<dbReference type="SUPFAM" id="SSF53474">
    <property type="entry name" value="alpha/beta-Hydrolases"/>
    <property type="match status" value="1"/>
</dbReference>
<organism evidence="2 3">
    <name type="scientific">Streptomyces rishiriensis</name>
    <dbReference type="NCBI Taxonomy" id="68264"/>
    <lineage>
        <taxon>Bacteria</taxon>
        <taxon>Bacillati</taxon>
        <taxon>Actinomycetota</taxon>
        <taxon>Actinomycetes</taxon>
        <taxon>Kitasatosporales</taxon>
        <taxon>Streptomycetaceae</taxon>
        <taxon>Streptomyces</taxon>
    </lineage>
</organism>
<dbReference type="PANTHER" id="PTHR32015:SF1">
    <property type="entry name" value="LIPASE"/>
    <property type="match status" value="1"/>
</dbReference>